<accession>A0A1X7SRT3</accession>
<reference evidence="2" key="1">
    <citation type="submission" date="2017-05" db="UniProtKB">
        <authorList>
            <consortium name="EnsemblMetazoa"/>
        </authorList>
    </citation>
    <scope>IDENTIFICATION</scope>
</reference>
<dbReference type="InParanoid" id="A0A1X7SRT3"/>
<protein>
    <submittedName>
        <fullName evidence="2">Uncharacterized protein</fullName>
    </submittedName>
</protein>
<dbReference type="AlphaFoldDB" id="A0A1X7SRT3"/>
<proteinExistence type="predicted"/>
<dbReference type="EnsemblMetazoa" id="Aqu2.1.04788_001">
    <property type="protein sequence ID" value="Aqu2.1.04788_001"/>
    <property type="gene ID" value="Aqu2.1.04788"/>
</dbReference>
<evidence type="ECO:0000313" key="2">
    <source>
        <dbReference type="EnsemblMetazoa" id="Aqu2.1.04788_001"/>
    </source>
</evidence>
<sequence>MTVKSSLSSSSSSYNNIINYNGWSYNL</sequence>
<name>A0A1X7SRT3_AMPQE</name>
<organism evidence="2">
    <name type="scientific">Amphimedon queenslandica</name>
    <name type="common">Sponge</name>
    <dbReference type="NCBI Taxonomy" id="400682"/>
    <lineage>
        <taxon>Eukaryota</taxon>
        <taxon>Metazoa</taxon>
        <taxon>Porifera</taxon>
        <taxon>Demospongiae</taxon>
        <taxon>Heteroscleromorpha</taxon>
        <taxon>Haplosclerida</taxon>
        <taxon>Niphatidae</taxon>
        <taxon>Amphimedon</taxon>
    </lineage>
</organism>
<evidence type="ECO:0000256" key="1">
    <source>
        <dbReference type="SAM" id="MobiDB-lite"/>
    </source>
</evidence>
<feature type="region of interest" description="Disordered" evidence="1">
    <location>
        <begin position="1"/>
        <end position="27"/>
    </location>
</feature>